<feature type="domain" description="F-box" evidence="1">
    <location>
        <begin position="62"/>
        <end position="111"/>
    </location>
</feature>
<sequence>MKISCFSILMGIFRHIFGSRKTPKFEKLEMEDLDFQDFDETLEYLEMEHLPLEISGKPEIPKSGLLDMPEKALDHIFGFLGLREICTLRKVNHALRDYLTLQNTHLNFRRFQFSAVLSNRWITVDQKLDLIYFQRENGVLTGIQGRNLKILEYQNFQKLALLDLEYFLKNYKNSGILEVLKFDWWIQNSEYIQNIDEIFDVFQKSLESRENCLKVQKLSFYAQNVPQILKILPFLDSEHLKTLEILDPDFGKSMCCQKIDKLIVLDQWNNLEEINFGICVDSGNLKDFGHFQTGKIVINDFIFEDLEILKKKFFANPEFQNFEIRCLNPSAQEIIIRTWETSPDGPKLISNISDFKKIRNFKNSEEIRIRESDSEFVITFEKL</sequence>
<dbReference type="InterPro" id="IPR040161">
    <property type="entry name" value="FB224"/>
</dbReference>
<dbReference type="Pfam" id="PF00646">
    <property type="entry name" value="F-box"/>
    <property type="match status" value="1"/>
</dbReference>
<dbReference type="SUPFAM" id="SSF81383">
    <property type="entry name" value="F-box domain"/>
    <property type="match status" value="1"/>
</dbReference>
<dbReference type="Proteomes" id="UP000230233">
    <property type="component" value="Unassembled WGS sequence"/>
</dbReference>
<evidence type="ECO:0000313" key="2">
    <source>
        <dbReference type="EMBL" id="PIC14930.1"/>
    </source>
</evidence>
<dbReference type="SMART" id="SM00256">
    <property type="entry name" value="FBOX"/>
    <property type="match status" value="1"/>
</dbReference>
<protein>
    <recommendedName>
        <fullName evidence="1">F-box domain-containing protein</fullName>
    </recommendedName>
</protein>
<gene>
    <name evidence="2" type="ORF">B9Z55_027074</name>
</gene>
<dbReference type="CDD" id="cd09917">
    <property type="entry name" value="F-box_SF"/>
    <property type="match status" value="1"/>
</dbReference>
<dbReference type="Pfam" id="PF01827">
    <property type="entry name" value="FTH"/>
    <property type="match status" value="1"/>
</dbReference>
<evidence type="ECO:0000313" key="3">
    <source>
        <dbReference type="Proteomes" id="UP000230233"/>
    </source>
</evidence>
<comment type="caution">
    <text evidence="2">The sequence shown here is derived from an EMBL/GenBank/DDBJ whole genome shotgun (WGS) entry which is preliminary data.</text>
</comment>
<keyword evidence="3" id="KW-1185">Reference proteome</keyword>
<proteinExistence type="predicted"/>
<dbReference type="GO" id="GO:0045087">
    <property type="term" value="P:innate immune response"/>
    <property type="evidence" value="ECO:0007669"/>
    <property type="project" value="TreeGrafter"/>
</dbReference>
<reference evidence="3" key="1">
    <citation type="submission" date="2017-10" db="EMBL/GenBank/DDBJ databases">
        <title>Rapid genome shrinkage in a self-fertile nematode reveals novel sperm competition proteins.</title>
        <authorList>
            <person name="Yin D."/>
            <person name="Schwarz E.M."/>
            <person name="Thomas C.G."/>
            <person name="Felde R.L."/>
            <person name="Korf I.F."/>
            <person name="Cutter A.D."/>
            <person name="Schartner C.M."/>
            <person name="Ralston E.J."/>
            <person name="Meyer B.J."/>
            <person name="Haag E.S."/>
        </authorList>
    </citation>
    <scope>NUCLEOTIDE SEQUENCE [LARGE SCALE GENOMIC DNA]</scope>
    <source>
        <strain evidence="3">JU1422</strain>
    </source>
</reference>
<evidence type="ECO:0000259" key="1">
    <source>
        <dbReference type="PROSITE" id="PS50181"/>
    </source>
</evidence>
<organism evidence="2 3">
    <name type="scientific">Caenorhabditis nigoni</name>
    <dbReference type="NCBI Taxonomy" id="1611254"/>
    <lineage>
        <taxon>Eukaryota</taxon>
        <taxon>Metazoa</taxon>
        <taxon>Ecdysozoa</taxon>
        <taxon>Nematoda</taxon>
        <taxon>Chromadorea</taxon>
        <taxon>Rhabditida</taxon>
        <taxon>Rhabditina</taxon>
        <taxon>Rhabditomorpha</taxon>
        <taxon>Rhabditoidea</taxon>
        <taxon>Rhabditidae</taxon>
        <taxon>Peloderinae</taxon>
        <taxon>Caenorhabditis</taxon>
    </lineage>
</organism>
<name>A0A2G5SIP9_9PELO</name>
<dbReference type="PANTHER" id="PTHR23015">
    <property type="entry name" value="UNCHARACTERIZED C.ELEGANS PROTEIN"/>
    <property type="match status" value="1"/>
</dbReference>
<accession>A0A2G5SIP9</accession>
<dbReference type="InterPro" id="IPR001810">
    <property type="entry name" value="F-box_dom"/>
</dbReference>
<dbReference type="InterPro" id="IPR002900">
    <property type="entry name" value="DUF38/FTH_CAE_spp"/>
</dbReference>
<dbReference type="EMBL" id="PDUG01000007">
    <property type="protein sequence ID" value="PIC14930.1"/>
    <property type="molecule type" value="Genomic_DNA"/>
</dbReference>
<dbReference type="PANTHER" id="PTHR23015:SF4">
    <property type="entry name" value="DUF38 DOMAIN-CONTAINING PROTEIN-RELATED"/>
    <property type="match status" value="1"/>
</dbReference>
<dbReference type="PROSITE" id="PS50181">
    <property type="entry name" value="FBOX"/>
    <property type="match status" value="1"/>
</dbReference>
<dbReference type="AlphaFoldDB" id="A0A2G5SIP9"/>
<dbReference type="InterPro" id="IPR036047">
    <property type="entry name" value="F-box-like_dom_sf"/>
</dbReference>